<dbReference type="InterPro" id="IPR007037">
    <property type="entry name" value="SIP_rossman_dom"/>
</dbReference>
<name>A0A077QEZ8_XENBV</name>
<dbReference type="Pfam" id="PF04954">
    <property type="entry name" value="SIP"/>
    <property type="match status" value="1"/>
</dbReference>
<gene>
    <name evidence="2" type="ORF">XBI1_110023</name>
</gene>
<dbReference type="Proteomes" id="UP000028480">
    <property type="component" value="Unassembled WGS sequence"/>
</dbReference>
<dbReference type="EMBL" id="CBTB010000013">
    <property type="protein sequence ID" value="CDH30831.1"/>
    <property type="molecule type" value="Genomic_DNA"/>
</dbReference>
<proteinExistence type="predicted"/>
<evidence type="ECO:0000313" key="3">
    <source>
        <dbReference type="Proteomes" id="UP000028480"/>
    </source>
</evidence>
<feature type="domain" description="SIP-like Rossmann fold" evidence="1">
    <location>
        <begin position="4"/>
        <end position="49"/>
    </location>
</feature>
<evidence type="ECO:0000313" key="2">
    <source>
        <dbReference type="EMBL" id="CDH30831.1"/>
    </source>
</evidence>
<dbReference type="InterPro" id="IPR039261">
    <property type="entry name" value="FNR_nucleotide-bd"/>
</dbReference>
<protein>
    <recommendedName>
        <fullName evidence="1">SIP-like Rossmann fold domain-containing protein</fullName>
    </recommendedName>
</protein>
<reference evidence="2" key="1">
    <citation type="submission" date="2013-07" db="EMBL/GenBank/DDBJ databases">
        <title>Sub-species coevolution in mutualistic symbiosis.</title>
        <authorList>
            <person name="Murfin K."/>
            <person name="Klassen J."/>
            <person name="Lee M."/>
            <person name="Forst S."/>
            <person name="Stock P."/>
            <person name="Goodrich-Blair H."/>
        </authorList>
    </citation>
    <scope>NUCLEOTIDE SEQUENCE [LARGE SCALE GENOMIC DNA]</scope>
    <source>
        <strain evidence="2">Intermedium</strain>
    </source>
</reference>
<sequence length="69" mass="7554">MCQTFLIADETALPAALGILEQLAQRDNPPYVQAFFEVPEQGDCVNVEHLLMCSGCPEILKESISMVKG</sequence>
<evidence type="ECO:0000259" key="1">
    <source>
        <dbReference type="Pfam" id="PF04954"/>
    </source>
</evidence>
<dbReference type="HOGENOM" id="CLU_2775029_0_0_6"/>
<dbReference type="AlphaFoldDB" id="A0A077QEZ8"/>
<dbReference type="Gene3D" id="3.40.50.80">
    <property type="entry name" value="Nucleotide-binding domain of ferredoxin-NADP reductase (FNR) module"/>
    <property type="match status" value="1"/>
</dbReference>
<accession>A0A077QEZ8</accession>
<comment type="caution">
    <text evidence="2">The sequence shown here is derived from an EMBL/GenBank/DDBJ whole genome shotgun (WGS) entry which is preliminary data.</text>
</comment>
<organism evidence="2 3">
    <name type="scientific">Xenorhabdus bovienii str. Intermedium</name>
    <dbReference type="NCBI Taxonomy" id="1379677"/>
    <lineage>
        <taxon>Bacteria</taxon>
        <taxon>Pseudomonadati</taxon>
        <taxon>Pseudomonadota</taxon>
        <taxon>Gammaproteobacteria</taxon>
        <taxon>Enterobacterales</taxon>
        <taxon>Morganellaceae</taxon>
        <taxon>Xenorhabdus</taxon>
    </lineage>
</organism>